<gene>
    <name evidence="2" type="ORF">DPM12_16420</name>
</gene>
<evidence type="ECO:0000313" key="2">
    <source>
        <dbReference type="EMBL" id="RAW11425.1"/>
    </source>
</evidence>
<keyword evidence="1" id="KW-0812">Transmembrane</keyword>
<sequence length="64" mass="6768">MKRHATDVTSLVFGLLFLSVCGLWFAVESGAMEPDGLRIAGPIALVSIGLVGIGASLVRARRDR</sequence>
<feature type="transmembrane region" description="Helical" evidence="1">
    <location>
        <begin position="39"/>
        <end position="58"/>
    </location>
</feature>
<dbReference type="EMBL" id="QMIG01000020">
    <property type="protein sequence ID" value="RAW11425.1"/>
    <property type="molecule type" value="Genomic_DNA"/>
</dbReference>
<dbReference type="OrthoDB" id="3748825at2"/>
<name>A0A329QG55_9ACTN</name>
<dbReference type="RefSeq" id="WP_112259436.1">
    <property type="nucleotide sequence ID" value="NZ_QMIG01000020.1"/>
</dbReference>
<protein>
    <submittedName>
        <fullName evidence="2">Uncharacterized protein</fullName>
    </submittedName>
</protein>
<evidence type="ECO:0000256" key="1">
    <source>
        <dbReference type="SAM" id="Phobius"/>
    </source>
</evidence>
<dbReference type="AlphaFoldDB" id="A0A329QG55"/>
<keyword evidence="1" id="KW-0472">Membrane</keyword>
<dbReference type="Proteomes" id="UP000250462">
    <property type="component" value="Unassembled WGS sequence"/>
</dbReference>
<comment type="caution">
    <text evidence="2">The sequence shown here is derived from an EMBL/GenBank/DDBJ whole genome shotgun (WGS) entry which is preliminary data.</text>
</comment>
<organism evidence="2 3">
    <name type="scientific">Phytoactinopolyspora halophila</name>
    <dbReference type="NCBI Taxonomy" id="1981511"/>
    <lineage>
        <taxon>Bacteria</taxon>
        <taxon>Bacillati</taxon>
        <taxon>Actinomycetota</taxon>
        <taxon>Actinomycetes</taxon>
        <taxon>Jiangellales</taxon>
        <taxon>Jiangellaceae</taxon>
        <taxon>Phytoactinopolyspora</taxon>
    </lineage>
</organism>
<accession>A0A329QG55</accession>
<keyword evidence="3" id="KW-1185">Reference proteome</keyword>
<feature type="transmembrane region" description="Helical" evidence="1">
    <location>
        <begin position="7"/>
        <end position="27"/>
    </location>
</feature>
<keyword evidence="1" id="KW-1133">Transmembrane helix</keyword>
<proteinExistence type="predicted"/>
<reference evidence="2 3" key="1">
    <citation type="submission" date="2018-06" db="EMBL/GenBank/DDBJ databases">
        <title>Phytoactinopolyspora halophila sp. nov., a novel halophilic actinomycete isolated from a saline soil in China.</title>
        <authorList>
            <person name="Tang S.-K."/>
        </authorList>
    </citation>
    <scope>NUCLEOTIDE SEQUENCE [LARGE SCALE GENOMIC DNA]</scope>
    <source>
        <strain evidence="2 3">YIM 96934</strain>
    </source>
</reference>
<evidence type="ECO:0000313" key="3">
    <source>
        <dbReference type="Proteomes" id="UP000250462"/>
    </source>
</evidence>